<keyword evidence="10" id="KW-1185">Reference proteome</keyword>
<comment type="subcellular location">
    <subcellularLocation>
        <location evidence="1 8">Cell membrane</location>
        <topology evidence="1 8">Multi-pass membrane protein</topology>
    </subcellularLocation>
</comment>
<feature type="transmembrane region" description="Helical" evidence="8">
    <location>
        <begin position="246"/>
        <end position="265"/>
    </location>
</feature>
<accession>A0AAE4C758</accession>
<organism evidence="9 10">
    <name type="scientific">Falsarthrobacter nasiphocae</name>
    <dbReference type="NCBI Taxonomy" id="189863"/>
    <lineage>
        <taxon>Bacteria</taxon>
        <taxon>Bacillati</taxon>
        <taxon>Actinomycetota</taxon>
        <taxon>Actinomycetes</taxon>
        <taxon>Micrococcales</taxon>
        <taxon>Micrococcaceae</taxon>
        <taxon>Falsarthrobacter</taxon>
    </lineage>
</organism>
<evidence type="ECO:0000256" key="4">
    <source>
        <dbReference type="ARBA" id="ARBA00022475"/>
    </source>
</evidence>
<keyword evidence="4 8" id="KW-1003">Cell membrane</keyword>
<evidence type="ECO:0000256" key="8">
    <source>
        <dbReference type="RuleBase" id="RU363041"/>
    </source>
</evidence>
<evidence type="ECO:0000313" key="10">
    <source>
        <dbReference type="Proteomes" id="UP001247307"/>
    </source>
</evidence>
<evidence type="ECO:0000256" key="6">
    <source>
        <dbReference type="ARBA" id="ARBA00022989"/>
    </source>
</evidence>
<feature type="transmembrane region" description="Helical" evidence="8">
    <location>
        <begin position="193"/>
        <end position="214"/>
    </location>
</feature>
<evidence type="ECO:0000256" key="5">
    <source>
        <dbReference type="ARBA" id="ARBA00022692"/>
    </source>
</evidence>
<feature type="transmembrane region" description="Helical" evidence="8">
    <location>
        <begin position="99"/>
        <end position="119"/>
    </location>
</feature>
<evidence type="ECO:0000256" key="1">
    <source>
        <dbReference type="ARBA" id="ARBA00004651"/>
    </source>
</evidence>
<keyword evidence="7 8" id="KW-0472">Membrane</keyword>
<keyword evidence="5 8" id="KW-0812">Transmembrane</keyword>
<feature type="transmembrane region" description="Helical" evidence="8">
    <location>
        <begin position="154"/>
        <end position="187"/>
    </location>
</feature>
<dbReference type="GO" id="GO:0005886">
    <property type="term" value="C:plasma membrane"/>
    <property type="evidence" value="ECO:0007669"/>
    <property type="project" value="UniProtKB-SubCell"/>
</dbReference>
<comment type="caution">
    <text evidence="9">The sequence shown here is derived from an EMBL/GenBank/DDBJ whole genome shotgun (WGS) entry which is preliminary data.</text>
</comment>
<feature type="transmembrane region" description="Helical" evidence="8">
    <location>
        <begin position="221"/>
        <end position="240"/>
    </location>
</feature>
<feature type="transmembrane region" description="Helical" evidence="8">
    <location>
        <begin position="74"/>
        <end position="93"/>
    </location>
</feature>
<reference evidence="9" key="1">
    <citation type="submission" date="2023-07" db="EMBL/GenBank/DDBJ databases">
        <title>Sequencing the genomes of 1000 actinobacteria strains.</title>
        <authorList>
            <person name="Klenk H.-P."/>
        </authorList>
    </citation>
    <scope>NUCLEOTIDE SEQUENCE</scope>
    <source>
        <strain evidence="9">DSM 13988</strain>
    </source>
</reference>
<name>A0AAE4C758_9MICC</name>
<evidence type="ECO:0000256" key="3">
    <source>
        <dbReference type="ARBA" id="ARBA00022448"/>
    </source>
</evidence>
<dbReference type="PANTHER" id="PTHR30269:SF0">
    <property type="entry name" value="MEMBRANE TRANSPORTER PROTEIN YFCA-RELATED"/>
    <property type="match status" value="1"/>
</dbReference>
<protein>
    <recommendedName>
        <fullName evidence="8">Probable membrane transporter protein</fullName>
    </recommendedName>
</protein>
<dbReference type="EMBL" id="JAVDUI010000001">
    <property type="protein sequence ID" value="MDR6891130.1"/>
    <property type="molecule type" value="Genomic_DNA"/>
</dbReference>
<feature type="transmembrane region" description="Helical" evidence="8">
    <location>
        <begin position="34"/>
        <end position="54"/>
    </location>
</feature>
<comment type="similarity">
    <text evidence="2 8">Belongs to the 4-toluene sulfonate uptake permease (TSUP) (TC 2.A.102) family.</text>
</comment>
<gene>
    <name evidence="9" type="ORF">J2S35_000070</name>
</gene>
<evidence type="ECO:0000256" key="2">
    <source>
        <dbReference type="ARBA" id="ARBA00009142"/>
    </source>
</evidence>
<dbReference type="PANTHER" id="PTHR30269">
    <property type="entry name" value="TRANSMEMBRANE PROTEIN YFCA"/>
    <property type="match status" value="1"/>
</dbReference>
<dbReference type="Proteomes" id="UP001247307">
    <property type="component" value="Unassembled WGS sequence"/>
</dbReference>
<keyword evidence="3" id="KW-0813">Transport</keyword>
<evidence type="ECO:0000313" key="9">
    <source>
        <dbReference type="EMBL" id="MDR6891130.1"/>
    </source>
</evidence>
<dbReference type="InterPro" id="IPR052017">
    <property type="entry name" value="TSUP"/>
</dbReference>
<dbReference type="Pfam" id="PF01925">
    <property type="entry name" value="TauE"/>
    <property type="match status" value="1"/>
</dbReference>
<keyword evidence="6 8" id="KW-1133">Transmembrane helix</keyword>
<sequence>MSALDIVLIALAGLWAGAINVAVGSGSLVTFPTLVALGFPPVTASISNAMGLIAGNFSGALSYRRELREVRPQLLRLIPASLAGGLVGSSLLLHLPPSVFNYVAPVLTVLAVLCVLFQPRLARAIAARREAAASASGSPPDAVEGTRITPVTAVLVFLAGIYGGYFVAAQGVLLLAILGILVSGIGFQRSNGLRNVLVLVVNMTAAASYLLFAFERIRWDAVLVIAVSSFVGGTFGGRVARRLSASVLRGTIVVFGCIALVTMIGKLL</sequence>
<dbReference type="RefSeq" id="WP_309848569.1">
    <property type="nucleotide sequence ID" value="NZ_BAAAIU010000004.1"/>
</dbReference>
<proteinExistence type="inferred from homology"/>
<evidence type="ECO:0000256" key="7">
    <source>
        <dbReference type="ARBA" id="ARBA00023136"/>
    </source>
</evidence>
<dbReference type="AlphaFoldDB" id="A0AAE4C758"/>
<dbReference type="InterPro" id="IPR002781">
    <property type="entry name" value="TM_pro_TauE-like"/>
</dbReference>